<name>A0A0W8E535_9ZZZZ</name>
<dbReference type="PANTHER" id="PTHR23131">
    <property type="entry name" value="ENDORIBONUCLEASE LACTB2"/>
    <property type="match status" value="1"/>
</dbReference>
<dbReference type="PANTHER" id="PTHR23131:SF0">
    <property type="entry name" value="ENDORIBONUCLEASE LACTB2"/>
    <property type="match status" value="1"/>
</dbReference>
<dbReference type="SMART" id="SM00849">
    <property type="entry name" value="Lactamase_B"/>
    <property type="match status" value="1"/>
</dbReference>
<dbReference type="SUPFAM" id="SSF56281">
    <property type="entry name" value="Metallo-hydrolase/oxidoreductase"/>
    <property type="match status" value="1"/>
</dbReference>
<dbReference type="Pfam" id="PF00753">
    <property type="entry name" value="Lactamase_B"/>
    <property type="match status" value="1"/>
</dbReference>
<comment type="caution">
    <text evidence="2">The sequence shown here is derived from an EMBL/GenBank/DDBJ whole genome shotgun (WGS) entry which is preliminary data.</text>
</comment>
<organism evidence="2">
    <name type="scientific">hydrocarbon metagenome</name>
    <dbReference type="NCBI Taxonomy" id="938273"/>
    <lineage>
        <taxon>unclassified sequences</taxon>
        <taxon>metagenomes</taxon>
        <taxon>ecological metagenomes</taxon>
    </lineage>
</organism>
<sequence>MLLPLAKGISVLMPDAPNFYPYCICMYIEGEQRAIVDFGAGIKAFEEIDKRSVDIGILTHNHPDHTHCGVLFDDTRLYAAKEEEGSYTIEQEYLNLRGFNLWKEIMKEKPLPANDGFPTNPDIPVGPGFVKLHLTGTFTDRKQFDLGRGMKLTAVHLPGHCIGHYGVYVEKEGILFSGDIDTTRGGPWYGDGTSNVGQFIRSVQLIKEIDPHVLASSHRRPLTENIKQSLDTYLQIMLDREQQIYDLLSKPHTIEEMAEYRLAFKKRIFHMEDFWERLYMHHHIQHLMEIGAVVEIESGIFQQV</sequence>
<gene>
    <name evidence="2" type="ORF">ASZ90_018891</name>
</gene>
<dbReference type="InterPro" id="IPR036866">
    <property type="entry name" value="RibonucZ/Hydroxyglut_hydro"/>
</dbReference>
<dbReference type="EMBL" id="LNQE01001871">
    <property type="protein sequence ID" value="KUG03701.1"/>
    <property type="molecule type" value="Genomic_DNA"/>
</dbReference>
<reference evidence="2" key="1">
    <citation type="journal article" date="2015" name="Proc. Natl. Acad. Sci. U.S.A.">
        <title>Networks of energetic and metabolic interactions define dynamics in microbial communities.</title>
        <authorList>
            <person name="Embree M."/>
            <person name="Liu J.K."/>
            <person name="Al-Bassam M.M."/>
            <person name="Zengler K."/>
        </authorList>
    </citation>
    <scope>NUCLEOTIDE SEQUENCE</scope>
</reference>
<dbReference type="AlphaFoldDB" id="A0A0W8E535"/>
<dbReference type="InterPro" id="IPR050662">
    <property type="entry name" value="Sec-metab_biosynth-thioest"/>
</dbReference>
<dbReference type="Gene3D" id="3.60.15.10">
    <property type="entry name" value="Ribonuclease Z/Hydroxyacylglutathione hydrolase-like"/>
    <property type="match status" value="1"/>
</dbReference>
<feature type="domain" description="Metallo-beta-lactamase" evidence="1">
    <location>
        <begin position="22"/>
        <end position="218"/>
    </location>
</feature>
<dbReference type="InterPro" id="IPR001279">
    <property type="entry name" value="Metallo-B-lactamas"/>
</dbReference>
<evidence type="ECO:0000313" key="2">
    <source>
        <dbReference type="EMBL" id="KUG03701.1"/>
    </source>
</evidence>
<evidence type="ECO:0000259" key="1">
    <source>
        <dbReference type="SMART" id="SM00849"/>
    </source>
</evidence>
<protein>
    <submittedName>
        <fullName evidence="2">Putative dehydrase</fullName>
    </submittedName>
</protein>
<proteinExistence type="predicted"/>
<accession>A0A0W8E535</accession>